<keyword evidence="3" id="KW-1185">Reference proteome</keyword>
<gene>
    <name evidence="2" type="ORF">PCOR1329_LOCUS4212</name>
</gene>
<evidence type="ECO:0000313" key="3">
    <source>
        <dbReference type="Proteomes" id="UP001189429"/>
    </source>
</evidence>
<dbReference type="Proteomes" id="UP001189429">
    <property type="component" value="Unassembled WGS sequence"/>
</dbReference>
<dbReference type="EMBL" id="CAUYUJ010001094">
    <property type="protein sequence ID" value="CAK0794133.1"/>
    <property type="molecule type" value="Genomic_DNA"/>
</dbReference>
<organism evidence="2 3">
    <name type="scientific">Prorocentrum cordatum</name>
    <dbReference type="NCBI Taxonomy" id="2364126"/>
    <lineage>
        <taxon>Eukaryota</taxon>
        <taxon>Sar</taxon>
        <taxon>Alveolata</taxon>
        <taxon>Dinophyceae</taxon>
        <taxon>Prorocentrales</taxon>
        <taxon>Prorocentraceae</taxon>
        <taxon>Prorocentrum</taxon>
    </lineage>
</organism>
<proteinExistence type="predicted"/>
<feature type="region of interest" description="Disordered" evidence="1">
    <location>
        <begin position="68"/>
        <end position="99"/>
    </location>
</feature>
<feature type="compositionally biased region" description="Basic and acidic residues" evidence="1">
    <location>
        <begin position="76"/>
        <end position="88"/>
    </location>
</feature>
<name>A0ABN9PQK0_9DINO</name>
<comment type="caution">
    <text evidence="2">The sequence shown here is derived from an EMBL/GenBank/DDBJ whole genome shotgun (WGS) entry which is preliminary data.</text>
</comment>
<protein>
    <submittedName>
        <fullName evidence="2">Uncharacterized protein</fullName>
    </submittedName>
</protein>
<accession>A0ABN9PQK0</accession>
<evidence type="ECO:0000313" key="2">
    <source>
        <dbReference type="EMBL" id="CAK0794133.1"/>
    </source>
</evidence>
<sequence length="99" mass="10813">MPQFDEYVICAAGAIDSVHGDGSRVSISAGQGAFLPRVMRVRWVWPEATTYFVLCLPAFSPELAGREAEEGAAVAKDGESMQRLERLHHERKAAGVPQE</sequence>
<evidence type="ECO:0000256" key="1">
    <source>
        <dbReference type="SAM" id="MobiDB-lite"/>
    </source>
</evidence>
<reference evidence="2" key="1">
    <citation type="submission" date="2023-10" db="EMBL/GenBank/DDBJ databases">
        <authorList>
            <person name="Chen Y."/>
            <person name="Shah S."/>
            <person name="Dougan E. K."/>
            <person name="Thang M."/>
            <person name="Chan C."/>
        </authorList>
    </citation>
    <scope>NUCLEOTIDE SEQUENCE [LARGE SCALE GENOMIC DNA]</scope>
</reference>